<name>A0ABT3LAU1_9CYAN</name>
<dbReference type="EMBL" id="JAIHOM010000153">
    <property type="protein sequence ID" value="MCW6038613.1"/>
    <property type="molecule type" value="Genomic_DNA"/>
</dbReference>
<dbReference type="InterPro" id="IPR031975">
    <property type="entry name" value="Pilin_GH"/>
</dbReference>
<dbReference type="InterPro" id="IPR045584">
    <property type="entry name" value="Pilin-like"/>
</dbReference>
<dbReference type="PANTHER" id="PTHR30093">
    <property type="entry name" value="GENERAL SECRETION PATHWAY PROTEIN G"/>
    <property type="match status" value="1"/>
</dbReference>
<evidence type="ECO:0000256" key="3">
    <source>
        <dbReference type="ARBA" id="ARBA00022692"/>
    </source>
</evidence>
<gene>
    <name evidence="7" type="ORF">K4A83_20395</name>
</gene>
<dbReference type="SUPFAM" id="SSF54523">
    <property type="entry name" value="Pili subunits"/>
    <property type="match status" value="1"/>
</dbReference>
<accession>A0ABT3LAU1</accession>
<sequence>MNSNWKTRFLGQCARQGQGSAGFTLIELLVVVIIIGILASIAYPSMLGQANKAKQAEAKMNIGAINRGQQMYFVAAGIYASRLSELGMGIQAQTENYRYAIASKDGGESVANWAAPRKPTLRAYIGLAGTGLIDADWGEVLTITTVCESNKPIIPTDAELENTAPNGGGVNIGCNQPPFNNYRGGFSSL</sequence>
<dbReference type="RefSeq" id="WP_265266533.1">
    <property type="nucleotide sequence ID" value="NZ_JAIHOM010000153.1"/>
</dbReference>
<dbReference type="PROSITE" id="PS00409">
    <property type="entry name" value="PROKAR_NTER_METHYL"/>
    <property type="match status" value="1"/>
</dbReference>
<organism evidence="7 8">
    <name type="scientific">Spirulina subsalsa FACHB-351</name>
    <dbReference type="NCBI Taxonomy" id="234711"/>
    <lineage>
        <taxon>Bacteria</taxon>
        <taxon>Bacillati</taxon>
        <taxon>Cyanobacteriota</taxon>
        <taxon>Cyanophyceae</taxon>
        <taxon>Spirulinales</taxon>
        <taxon>Spirulinaceae</taxon>
        <taxon>Spirulina</taxon>
    </lineage>
</organism>
<dbReference type="Proteomes" id="UP001526426">
    <property type="component" value="Unassembled WGS sequence"/>
</dbReference>
<dbReference type="PANTHER" id="PTHR30093:SF44">
    <property type="entry name" value="TYPE II SECRETION SYSTEM CORE PROTEIN G"/>
    <property type="match status" value="1"/>
</dbReference>
<keyword evidence="4 6" id="KW-1133">Transmembrane helix</keyword>
<comment type="caution">
    <text evidence="7">The sequence shown here is derived from an EMBL/GenBank/DDBJ whole genome shotgun (WGS) entry which is preliminary data.</text>
</comment>
<evidence type="ECO:0000256" key="6">
    <source>
        <dbReference type="SAM" id="Phobius"/>
    </source>
</evidence>
<dbReference type="NCBIfam" id="TIGR02532">
    <property type="entry name" value="IV_pilin_GFxxxE"/>
    <property type="match status" value="1"/>
</dbReference>
<evidence type="ECO:0000313" key="7">
    <source>
        <dbReference type="EMBL" id="MCW6038613.1"/>
    </source>
</evidence>
<keyword evidence="8" id="KW-1185">Reference proteome</keyword>
<dbReference type="Gene3D" id="3.30.700.10">
    <property type="entry name" value="Glycoprotein, Type 4 Pilin"/>
    <property type="match status" value="1"/>
</dbReference>
<evidence type="ECO:0000256" key="2">
    <source>
        <dbReference type="ARBA" id="ARBA00022481"/>
    </source>
</evidence>
<keyword evidence="5 6" id="KW-0472">Membrane</keyword>
<evidence type="ECO:0000313" key="8">
    <source>
        <dbReference type="Proteomes" id="UP001526426"/>
    </source>
</evidence>
<keyword evidence="2" id="KW-0488">Methylation</keyword>
<dbReference type="Pfam" id="PF16734">
    <property type="entry name" value="Pilin_GH"/>
    <property type="match status" value="1"/>
</dbReference>
<evidence type="ECO:0000256" key="5">
    <source>
        <dbReference type="ARBA" id="ARBA00023136"/>
    </source>
</evidence>
<feature type="transmembrane region" description="Helical" evidence="6">
    <location>
        <begin position="21"/>
        <end position="43"/>
    </location>
</feature>
<protein>
    <submittedName>
        <fullName evidence="7">Prepilin-type N-terminal cleavage/methylation domain-containing protein</fullName>
    </submittedName>
</protein>
<comment type="subcellular location">
    <subcellularLocation>
        <location evidence="1">Membrane</location>
        <topology evidence="1">Single-pass membrane protein</topology>
    </subcellularLocation>
</comment>
<dbReference type="Pfam" id="PF07963">
    <property type="entry name" value="N_methyl"/>
    <property type="match status" value="1"/>
</dbReference>
<reference evidence="7 8" key="1">
    <citation type="submission" date="2021-08" db="EMBL/GenBank/DDBJ databases">
        <title>Draft genome sequence of Spirulina subsalsa with high tolerance to salinity and hype-accumulation of phycocyanin.</title>
        <authorList>
            <person name="Pei H."/>
            <person name="Jiang L."/>
        </authorList>
    </citation>
    <scope>NUCLEOTIDE SEQUENCE [LARGE SCALE GENOMIC DNA]</scope>
    <source>
        <strain evidence="7 8">FACHB-351</strain>
    </source>
</reference>
<keyword evidence="3 6" id="KW-0812">Transmembrane</keyword>
<evidence type="ECO:0000256" key="1">
    <source>
        <dbReference type="ARBA" id="ARBA00004167"/>
    </source>
</evidence>
<evidence type="ECO:0000256" key="4">
    <source>
        <dbReference type="ARBA" id="ARBA00022989"/>
    </source>
</evidence>
<proteinExistence type="predicted"/>
<dbReference type="InterPro" id="IPR012902">
    <property type="entry name" value="N_methyl_site"/>
</dbReference>